<accession>A0ABN9IVZ4</accession>
<gene>
    <name evidence="1" type="ORF">LMG7141_02964</name>
</gene>
<protein>
    <recommendedName>
        <fullName evidence="3">Prepilin-type N-terminal cleavage/methylation domain-containing protein</fullName>
    </recommendedName>
</protein>
<proteinExistence type="predicted"/>
<comment type="caution">
    <text evidence="1">The sequence shown here is derived from an EMBL/GenBank/DDBJ whole genome shotgun (WGS) entry which is preliminary data.</text>
</comment>
<dbReference type="InterPro" id="IPR012902">
    <property type="entry name" value="N_methyl_site"/>
</dbReference>
<name>A0ABN9IVZ4_9RALS</name>
<dbReference type="EMBL" id="CATYWO010000004">
    <property type="protein sequence ID" value="CAJ0794576.1"/>
    <property type="molecule type" value="Genomic_DNA"/>
</dbReference>
<dbReference type="NCBIfam" id="TIGR02532">
    <property type="entry name" value="IV_pilin_GFxxxE"/>
    <property type="match status" value="1"/>
</dbReference>
<dbReference type="RefSeq" id="WP_316658344.1">
    <property type="nucleotide sequence ID" value="NZ_CATYWO010000004.1"/>
</dbReference>
<sequence>MRSMRAFTLLELMVALAMAAALALVAMSAWQAHFERNRRAAARAALVGTLAQMQLRRAGADDQEGVMSQSRLPQVDGYTIVGNEPCLPPSHQCTMAIAIPHRADPVCGTLSVDSTGKRLPHDAACWP</sequence>
<dbReference type="SUPFAM" id="SSF54523">
    <property type="entry name" value="Pili subunits"/>
    <property type="match status" value="1"/>
</dbReference>
<evidence type="ECO:0000313" key="1">
    <source>
        <dbReference type="EMBL" id="CAJ0794576.1"/>
    </source>
</evidence>
<evidence type="ECO:0000313" key="2">
    <source>
        <dbReference type="Proteomes" id="UP001189616"/>
    </source>
</evidence>
<dbReference type="InterPro" id="IPR045584">
    <property type="entry name" value="Pilin-like"/>
</dbReference>
<keyword evidence="2" id="KW-1185">Reference proteome</keyword>
<reference evidence="1 2" key="1">
    <citation type="submission" date="2023-07" db="EMBL/GenBank/DDBJ databases">
        <authorList>
            <person name="Peeters C."/>
        </authorList>
    </citation>
    <scope>NUCLEOTIDE SEQUENCE [LARGE SCALE GENOMIC DNA]</scope>
    <source>
        <strain evidence="1 2">LMG 7141</strain>
    </source>
</reference>
<evidence type="ECO:0008006" key="3">
    <source>
        <dbReference type="Google" id="ProtNLM"/>
    </source>
</evidence>
<organism evidence="1 2">
    <name type="scientific">Ralstonia condita</name>
    <dbReference type="NCBI Taxonomy" id="3058600"/>
    <lineage>
        <taxon>Bacteria</taxon>
        <taxon>Pseudomonadati</taxon>
        <taxon>Pseudomonadota</taxon>
        <taxon>Betaproteobacteria</taxon>
        <taxon>Burkholderiales</taxon>
        <taxon>Burkholderiaceae</taxon>
        <taxon>Ralstonia</taxon>
    </lineage>
</organism>
<dbReference type="Proteomes" id="UP001189616">
    <property type="component" value="Unassembled WGS sequence"/>
</dbReference>
<dbReference type="Pfam" id="PF07963">
    <property type="entry name" value="N_methyl"/>
    <property type="match status" value="1"/>
</dbReference>
<dbReference type="Gene3D" id="3.30.700.10">
    <property type="entry name" value="Glycoprotein, Type 4 Pilin"/>
    <property type="match status" value="1"/>
</dbReference>